<reference evidence="2" key="1">
    <citation type="journal article" date="2023" name="Nat. Plants">
        <title>Single-cell RNA sequencing provides a high-resolution roadmap for understanding the multicellular compartmentation of specialized metabolism.</title>
        <authorList>
            <person name="Sun S."/>
            <person name="Shen X."/>
            <person name="Li Y."/>
            <person name="Li Y."/>
            <person name="Wang S."/>
            <person name="Li R."/>
            <person name="Zhang H."/>
            <person name="Shen G."/>
            <person name="Guo B."/>
            <person name="Wei J."/>
            <person name="Xu J."/>
            <person name="St-Pierre B."/>
            <person name="Chen S."/>
            <person name="Sun C."/>
        </authorList>
    </citation>
    <scope>NUCLEOTIDE SEQUENCE [LARGE SCALE GENOMIC DNA]</scope>
</reference>
<accession>A0ACC0A442</accession>
<comment type="caution">
    <text evidence="1">The sequence shown here is derived from an EMBL/GenBank/DDBJ whole genome shotgun (WGS) entry which is preliminary data.</text>
</comment>
<dbReference type="EMBL" id="CM044707">
    <property type="protein sequence ID" value="KAI5654173.1"/>
    <property type="molecule type" value="Genomic_DNA"/>
</dbReference>
<evidence type="ECO:0000313" key="1">
    <source>
        <dbReference type="EMBL" id="KAI5654173.1"/>
    </source>
</evidence>
<organism evidence="1 2">
    <name type="scientific">Catharanthus roseus</name>
    <name type="common">Madagascar periwinkle</name>
    <name type="synonym">Vinca rosea</name>
    <dbReference type="NCBI Taxonomy" id="4058"/>
    <lineage>
        <taxon>Eukaryota</taxon>
        <taxon>Viridiplantae</taxon>
        <taxon>Streptophyta</taxon>
        <taxon>Embryophyta</taxon>
        <taxon>Tracheophyta</taxon>
        <taxon>Spermatophyta</taxon>
        <taxon>Magnoliopsida</taxon>
        <taxon>eudicotyledons</taxon>
        <taxon>Gunneridae</taxon>
        <taxon>Pentapetalae</taxon>
        <taxon>asterids</taxon>
        <taxon>lamiids</taxon>
        <taxon>Gentianales</taxon>
        <taxon>Apocynaceae</taxon>
        <taxon>Rauvolfioideae</taxon>
        <taxon>Vinceae</taxon>
        <taxon>Catharanthinae</taxon>
        <taxon>Catharanthus</taxon>
    </lineage>
</organism>
<gene>
    <name evidence="1" type="ORF">M9H77_31360</name>
</gene>
<keyword evidence="2" id="KW-1185">Reference proteome</keyword>
<sequence length="166" mass="19179">MCDTCREVAEPANELLVCTVFGLCFDRLLSPLNQILHVNHPEAVADAIYKRLMRVTIRAILEEILHMWKIKGIFLLIKDKRKENEFGFNKKIGKRIDDICPTLVHLILSSFLEENILEEQDQEGYDAPLLVQRVTRIGSLVMCQHVMPRAVSSNNVLKWYIGIYIK</sequence>
<proteinExistence type="predicted"/>
<dbReference type="Proteomes" id="UP001060085">
    <property type="component" value="Linkage Group LG07"/>
</dbReference>
<evidence type="ECO:0000313" key="2">
    <source>
        <dbReference type="Proteomes" id="UP001060085"/>
    </source>
</evidence>
<protein>
    <submittedName>
        <fullName evidence="1">Uncharacterized protein</fullName>
    </submittedName>
</protein>
<name>A0ACC0A442_CATRO</name>